<dbReference type="Pfam" id="PF22998">
    <property type="entry name" value="GNAT_LYC1-like"/>
    <property type="match status" value="1"/>
</dbReference>
<evidence type="ECO:0000313" key="3">
    <source>
        <dbReference type="Proteomes" id="UP001456524"/>
    </source>
</evidence>
<proteinExistence type="predicted"/>
<evidence type="ECO:0000313" key="2">
    <source>
        <dbReference type="EMBL" id="KAK8166915.1"/>
    </source>
</evidence>
<dbReference type="Gene3D" id="3.40.630.30">
    <property type="match status" value="1"/>
</dbReference>
<dbReference type="PANTHER" id="PTHR34815">
    <property type="entry name" value="LYSINE ACETYLTRANSFERASE"/>
    <property type="match status" value="1"/>
</dbReference>
<dbReference type="Proteomes" id="UP001456524">
    <property type="component" value="Unassembled WGS sequence"/>
</dbReference>
<accession>A0ABR1XUP7</accession>
<dbReference type="InterPro" id="IPR055100">
    <property type="entry name" value="GNAT_LYC1-like"/>
</dbReference>
<feature type="domain" description="LYC1 C-terminal" evidence="1">
    <location>
        <begin position="193"/>
        <end position="408"/>
    </location>
</feature>
<evidence type="ECO:0000259" key="1">
    <source>
        <dbReference type="Pfam" id="PF22998"/>
    </source>
</evidence>
<gene>
    <name evidence="2" type="ORF">IWX90DRAFT_434146</name>
</gene>
<keyword evidence="3" id="KW-1185">Reference proteome</keyword>
<comment type="caution">
    <text evidence="2">The sequence shown here is derived from an EMBL/GenBank/DDBJ whole genome shotgun (WGS) entry which is preliminary data.</text>
</comment>
<dbReference type="InterPro" id="IPR053013">
    <property type="entry name" value="LAT"/>
</dbReference>
<dbReference type="SUPFAM" id="SSF55729">
    <property type="entry name" value="Acyl-CoA N-acyltransferases (Nat)"/>
    <property type="match status" value="1"/>
</dbReference>
<reference evidence="2 3" key="1">
    <citation type="journal article" date="2022" name="G3 (Bethesda)">
        <title>Enemy or ally: a genomic approach to elucidate the lifestyle of Phyllosticta citrichinaensis.</title>
        <authorList>
            <person name="Buijs V.A."/>
            <person name="Groenewald J.Z."/>
            <person name="Haridas S."/>
            <person name="LaButti K.M."/>
            <person name="Lipzen A."/>
            <person name="Martin F.M."/>
            <person name="Barry K."/>
            <person name="Grigoriev I.V."/>
            <person name="Crous P.W."/>
            <person name="Seidl M.F."/>
        </authorList>
    </citation>
    <scope>NUCLEOTIDE SEQUENCE [LARGE SCALE GENOMIC DNA]</scope>
    <source>
        <strain evidence="2 3">CBS 129764</strain>
    </source>
</reference>
<protein>
    <recommendedName>
        <fullName evidence="1">LYC1 C-terminal domain-containing protein</fullName>
    </recommendedName>
</protein>
<sequence>MSCTARSTPYTDLIMNGLANGHTNGHVDALPPSDAPSIALVEPTEEEKWAQWTLNGNSWKGALSLEGYCRREQYLADQDCTKNGGQSWWVLVDTASQGPRRRVLSGCETFCKTAVVARNGKTTDVIVHGVGSVFCPPEHRGRGYAGRMLEELGKRLPTWQTSEQRKCLFSILYSDIGKKFYASHGWEPFPSSHISLPPVEESANSSKLPALKELKAEDLAPLCAADEALLRKGLVNAANGKTRVALIPNFETIRWHHAREQFVGTELYGRFPSIKGGVVGDKEGQRIWCYWTRMWSNPNKGESKGNTLHILRIVIEPDVVPGSVVPATAALLARAQREAAEWHMEQVDYWNPSPEVVAAAQLLDPKAEVVDRDLESIASLRWFGEPPSDGGSIADSIEWVANEKYGWC</sequence>
<dbReference type="PANTHER" id="PTHR34815:SF4">
    <property type="entry name" value="N-ACETYLTRANSFERASE DOMAIN-CONTAINING PROTEIN"/>
    <property type="match status" value="1"/>
</dbReference>
<dbReference type="EMBL" id="JBBWUH010000005">
    <property type="protein sequence ID" value="KAK8166915.1"/>
    <property type="molecule type" value="Genomic_DNA"/>
</dbReference>
<dbReference type="InterPro" id="IPR016181">
    <property type="entry name" value="Acyl_CoA_acyltransferase"/>
</dbReference>
<organism evidence="2 3">
    <name type="scientific">Phyllosticta citrichinensis</name>
    <dbReference type="NCBI Taxonomy" id="1130410"/>
    <lineage>
        <taxon>Eukaryota</taxon>
        <taxon>Fungi</taxon>
        <taxon>Dikarya</taxon>
        <taxon>Ascomycota</taxon>
        <taxon>Pezizomycotina</taxon>
        <taxon>Dothideomycetes</taxon>
        <taxon>Dothideomycetes incertae sedis</taxon>
        <taxon>Botryosphaeriales</taxon>
        <taxon>Phyllostictaceae</taxon>
        <taxon>Phyllosticta</taxon>
    </lineage>
</organism>
<name>A0ABR1XUP7_9PEZI</name>